<dbReference type="NCBIfam" id="TIGR01079">
    <property type="entry name" value="rplX_bact"/>
    <property type="match status" value="1"/>
</dbReference>
<reference evidence="7" key="1">
    <citation type="submission" date="2019-10" db="EMBL/GenBank/DDBJ databases">
        <title>Bird 10,000 Genomes (B10K) Project - Family phase.</title>
        <authorList>
            <person name="Zhang G."/>
        </authorList>
    </citation>
    <scope>NUCLEOTIDE SEQUENCE</scope>
    <source>
        <strain evidence="7">B10K-DU-002-69</strain>
        <tissue evidence="7">Muscle</tissue>
    </source>
</reference>
<evidence type="ECO:0000256" key="2">
    <source>
        <dbReference type="ARBA" id="ARBA00022980"/>
    </source>
</evidence>
<dbReference type="Gene3D" id="2.30.30.30">
    <property type="match status" value="1"/>
</dbReference>
<keyword evidence="8" id="KW-1185">Reference proteome</keyword>
<protein>
    <recommendedName>
        <fullName evidence="4">Large ribosomal subunit protein uL24m</fullName>
    </recommendedName>
    <alternativeName>
        <fullName evidence="5">39S ribosomal protein L24, mitochondrial</fullName>
    </alternativeName>
</protein>
<evidence type="ECO:0000256" key="1">
    <source>
        <dbReference type="ARBA" id="ARBA00010618"/>
    </source>
</evidence>
<feature type="domain" description="KOW" evidence="6">
    <location>
        <begin position="54"/>
        <end position="81"/>
    </location>
</feature>
<gene>
    <name evidence="7" type="primary">Mrpl24_0</name>
    <name evidence="7" type="ORF">TODMEX_R04604</name>
</gene>
<keyword evidence="3" id="KW-0687">Ribonucleoprotein</keyword>
<dbReference type="AlphaFoldDB" id="A0A851D206"/>
<evidence type="ECO:0000259" key="6">
    <source>
        <dbReference type="SMART" id="SM00739"/>
    </source>
</evidence>
<dbReference type="GO" id="GO:0003735">
    <property type="term" value="F:structural constituent of ribosome"/>
    <property type="evidence" value="ECO:0007669"/>
    <property type="project" value="InterPro"/>
</dbReference>
<accession>A0A851D206</accession>
<dbReference type="CDD" id="cd06089">
    <property type="entry name" value="KOW_RPL26"/>
    <property type="match status" value="1"/>
</dbReference>
<evidence type="ECO:0000313" key="7">
    <source>
        <dbReference type="EMBL" id="NWI62748.1"/>
    </source>
</evidence>
<dbReference type="OrthoDB" id="359154at2759"/>
<feature type="non-terminal residue" evidence="7">
    <location>
        <position position="1"/>
    </location>
</feature>
<proteinExistence type="inferred from homology"/>
<dbReference type="InterPro" id="IPR041988">
    <property type="entry name" value="Ribosomal_uL24_KOW"/>
</dbReference>
<dbReference type="InterPro" id="IPR008991">
    <property type="entry name" value="Translation_prot_SH3-like_sf"/>
</dbReference>
<dbReference type="GO" id="GO:0005840">
    <property type="term" value="C:ribosome"/>
    <property type="evidence" value="ECO:0007669"/>
    <property type="project" value="UniProtKB-KW"/>
</dbReference>
<dbReference type="GO" id="GO:1990904">
    <property type="term" value="C:ribonucleoprotein complex"/>
    <property type="evidence" value="ECO:0007669"/>
    <property type="project" value="UniProtKB-KW"/>
</dbReference>
<dbReference type="GO" id="GO:0003723">
    <property type="term" value="F:RNA binding"/>
    <property type="evidence" value="ECO:0007669"/>
    <property type="project" value="InterPro"/>
</dbReference>
<dbReference type="SMART" id="SM00739">
    <property type="entry name" value="KOW"/>
    <property type="match status" value="1"/>
</dbReference>
<dbReference type="Proteomes" id="UP000660247">
    <property type="component" value="Unassembled WGS sequence"/>
</dbReference>
<organism evidence="7 8">
    <name type="scientific">Todus mexicanus</name>
    <name type="common">Puerto Rican tody</name>
    <dbReference type="NCBI Taxonomy" id="135184"/>
    <lineage>
        <taxon>Eukaryota</taxon>
        <taxon>Metazoa</taxon>
        <taxon>Chordata</taxon>
        <taxon>Craniata</taxon>
        <taxon>Vertebrata</taxon>
        <taxon>Euteleostomi</taxon>
        <taxon>Archelosauria</taxon>
        <taxon>Archosauria</taxon>
        <taxon>Dinosauria</taxon>
        <taxon>Saurischia</taxon>
        <taxon>Theropoda</taxon>
        <taxon>Coelurosauria</taxon>
        <taxon>Aves</taxon>
        <taxon>Neognathae</taxon>
        <taxon>Neoaves</taxon>
        <taxon>Telluraves</taxon>
        <taxon>Coraciimorphae</taxon>
        <taxon>Coraciiformes</taxon>
        <taxon>Todidae</taxon>
        <taxon>Todus</taxon>
    </lineage>
</organism>
<feature type="non-terminal residue" evidence="7">
    <location>
        <position position="127"/>
    </location>
</feature>
<dbReference type="InterPro" id="IPR014722">
    <property type="entry name" value="Rib_uL2_dom2"/>
</dbReference>
<dbReference type="Pfam" id="PF00467">
    <property type="entry name" value="KOW"/>
    <property type="match status" value="1"/>
</dbReference>
<evidence type="ECO:0000313" key="8">
    <source>
        <dbReference type="Proteomes" id="UP000660247"/>
    </source>
</evidence>
<evidence type="ECO:0000256" key="4">
    <source>
        <dbReference type="ARBA" id="ARBA00035283"/>
    </source>
</evidence>
<dbReference type="PANTHER" id="PTHR12903">
    <property type="entry name" value="MITOCHONDRIAL RIBOSOMAL PROTEIN L24"/>
    <property type="match status" value="1"/>
</dbReference>
<dbReference type="InterPro" id="IPR003256">
    <property type="entry name" value="Ribosomal_uL24"/>
</dbReference>
<name>A0A851D206_TODME</name>
<comment type="caution">
    <text evidence="7">The sequence shown here is derived from an EMBL/GenBank/DDBJ whole genome shotgun (WGS) entry which is preliminary data.</text>
</comment>
<comment type="similarity">
    <text evidence="1">Belongs to the universal ribosomal protein uL24 family.</text>
</comment>
<dbReference type="SUPFAM" id="SSF50104">
    <property type="entry name" value="Translation proteins SH3-like domain"/>
    <property type="match status" value="1"/>
</dbReference>
<evidence type="ECO:0000256" key="5">
    <source>
        <dbReference type="ARBA" id="ARBA00035357"/>
    </source>
</evidence>
<dbReference type="EMBL" id="WEIS01008591">
    <property type="protein sequence ID" value="NWI62748.1"/>
    <property type="molecule type" value="Genomic_DNA"/>
</dbReference>
<evidence type="ECO:0000256" key="3">
    <source>
        <dbReference type="ARBA" id="ARBA00023274"/>
    </source>
</evidence>
<dbReference type="GO" id="GO:0006412">
    <property type="term" value="P:translation"/>
    <property type="evidence" value="ECO:0007669"/>
    <property type="project" value="InterPro"/>
</dbReference>
<dbReference type="InterPro" id="IPR005824">
    <property type="entry name" value="KOW"/>
</dbReference>
<keyword evidence="2" id="KW-0689">Ribosomal protein</keyword>
<sequence>MHLSALLRAGRQRLPPRYRHGTWRPETAAAQLRNPPGRERRKIFVEPIAREDWKVFRGDTVQVLTGKDSGKQGLVTQVVRARNWVVVEGLNTHYRYVNRTAKYSGTYIASEAPLLLSQISLVDPEDR</sequence>